<dbReference type="AlphaFoldDB" id="A0A1M4W4H1"/>
<name>A0A1M4W4H1_9CLOT</name>
<sequence length="163" mass="19357">MKKIEMLIGYDANNFEKKFNDNFRRISLFMYNYFKTTLGDKVAGMNVEQNVLFSWTYYFLTLADESKEVGNNVMLNMLKHFDHLINSDEDIEIKGTREKGQLLLLDESFCRIWFKTSICGMIAYIYGKENVMDAIQYLDENYFNKNKEFRTMLLHEPDKVTEA</sequence>
<gene>
    <name evidence="1" type="ORF">SAMN05443638_11044</name>
</gene>
<protein>
    <submittedName>
        <fullName evidence="1">Uncharacterized protein</fullName>
    </submittedName>
</protein>
<dbReference type="OrthoDB" id="1909151at2"/>
<proteinExistence type="predicted"/>
<evidence type="ECO:0000313" key="1">
    <source>
        <dbReference type="EMBL" id="SHE75852.1"/>
    </source>
</evidence>
<evidence type="ECO:0000313" key="2">
    <source>
        <dbReference type="Proteomes" id="UP000184035"/>
    </source>
</evidence>
<keyword evidence="2" id="KW-1185">Reference proteome</keyword>
<dbReference type="RefSeq" id="WP_072895280.1">
    <property type="nucleotide sequence ID" value="NZ_FQVM01000010.1"/>
</dbReference>
<dbReference type="EMBL" id="FQVM01000010">
    <property type="protein sequence ID" value="SHE75852.1"/>
    <property type="molecule type" value="Genomic_DNA"/>
</dbReference>
<dbReference type="Proteomes" id="UP000184035">
    <property type="component" value="Unassembled WGS sequence"/>
</dbReference>
<accession>A0A1M4W4H1</accession>
<organism evidence="1 2">
    <name type="scientific">Clostridium fallax</name>
    <dbReference type="NCBI Taxonomy" id="1533"/>
    <lineage>
        <taxon>Bacteria</taxon>
        <taxon>Bacillati</taxon>
        <taxon>Bacillota</taxon>
        <taxon>Clostridia</taxon>
        <taxon>Eubacteriales</taxon>
        <taxon>Clostridiaceae</taxon>
        <taxon>Clostridium</taxon>
    </lineage>
</organism>
<reference evidence="1 2" key="1">
    <citation type="submission" date="2016-11" db="EMBL/GenBank/DDBJ databases">
        <authorList>
            <person name="Jaros S."/>
            <person name="Januszkiewicz K."/>
            <person name="Wedrychowicz H."/>
        </authorList>
    </citation>
    <scope>NUCLEOTIDE SEQUENCE [LARGE SCALE GENOMIC DNA]</scope>
    <source>
        <strain evidence="1 2">DSM 2631</strain>
    </source>
</reference>